<dbReference type="SUPFAM" id="SSF48150">
    <property type="entry name" value="DNA-glycosylase"/>
    <property type="match status" value="1"/>
</dbReference>
<dbReference type="InterPro" id="IPR005019">
    <property type="entry name" value="Adenine_glyco"/>
</dbReference>
<dbReference type="EMBL" id="JBBWWR010000014">
    <property type="protein sequence ID" value="KAK8952696.1"/>
    <property type="molecule type" value="Genomic_DNA"/>
</dbReference>
<gene>
    <name evidence="2" type="ORF">KSP40_PGU003693</name>
</gene>
<dbReference type="PANTHER" id="PTHR31116">
    <property type="entry name" value="OS04G0501200 PROTEIN"/>
    <property type="match status" value="1"/>
</dbReference>
<dbReference type="PANTHER" id="PTHR31116:SF5">
    <property type="entry name" value="OS06G0649800 PROTEIN"/>
    <property type="match status" value="1"/>
</dbReference>
<name>A0ABR2LV07_9ASPA</name>
<proteinExistence type="predicted"/>
<feature type="compositionally biased region" description="Basic and acidic residues" evidence="1">
    <location>
        <begin position="43"/>
        <end position="58"/>
    </location>
</feature>
<feature type="compositionally biased region" description="Polar residues" evidence="1">
    <location>
        <begin position="1"/>
        <end position="14"/>
    </location>
</feature>
<evidence type="ECO:0008006" key="4">
    <source>
        <dbReference type="Google" id="ProtNLM"/>
    </source>
</evidence>
<evidence type="ECO:0000313" key="2">
    <source>
        <dbReference type="EMBL" id="KAK8952696.1"/>
    </source>
</evidence>
<comment type="caution">
    <text evidence="2">The sequence shown here is derived from an EMBL/GenBank/DDBJ whole genome shotgun (WGS) entry which is preliminary data.</text>
</comment>
<feature type="region of interest" description="Disordered" evidence="1">
    <location>
        <begin position="1"/>
        <end position="76"/>
    </location>
</feature>
<dbReference type="Gene3D" id="1.10.340.30">
    <property type="entry name" value="Hypothetical protein, domain 2"/>
    <property type="match status" value="1"/>
</dbReference>
<dbReference type="Proteomes" id="UP001412067">
    <property type="component" value="Unassembled WGS sequence"/>
</dbReference>
<reference evidence="2 3" key="1">
    <citation type="journal article" date="2022" name="Nat. Plants">
        <title>Genomes of leafy and leafless Platanthera orchids illuminate the evolution of mycoheterotrophy.</title>
        <authorList>
            <person name="Li M.H."/>
            <person name="Liu K.W."/>
            <person name="Li Z."/>
            <person name="Lu H.C."/>
            <person name="Ye Q.L."/>
            <person name="Zhang D."/>
            <person name="Wang J.Y."/>
            <person name="Li Y.F."/>
            <person name="Zhong Z.M."/>
            <person name="Liu X."/>
            <person name="Yu X."/>
            <person name="Liu D.K."/>
            <person name="Tu X.D."/>
            <person name="Liu B."/>
            <person name="Hao Y."/>
            <person name="Liao X.Y."/>
            <person name="Jiang Y.T."/>
            <person name="Sun W.H."/>
            <person name="Chen J."/>
            <person name="Chen Y.Q."/>
            <person name="Ai Y."/>
            <person name="Zhai J.W."/>
            <person name="Wu S.S."/>
            <person name="Zhou Z."/>
            <person name="Hsiao Y.Y."/>
            <person name="Wu W.L."/>
            <person name="Chen Y.Y."/>
            <person name="Lin Y.F."/>
            <person name="Hsu J.L."/>
            <person name="Li C.Y."/>
            <person name="Wang Z.W."/>
            <person name="Zhao X."/>
            <person name="Zhong W.Y."/>
            <person name="Ma X.K."/>
            <person name="Ma L."/>
            <person name="Huang J."/>
            <person name="Chen G.Z."/>
            <person name="Huang M.Z."/>
            <person name="Huang L."/>
            <person name="Peng D.H."/>
            <person name="Luo Y.B."/>
            <person name="Zou S.Q."/>
            <person name="Chen S.P."/>
            <person name="Lan S."/>
            <person name="Tsai W.C."/>
            <person name="Van de Peer Y."/>
            <person name="Liu Z.J."/>
        </authorList>
    </citation>
    <scope>NUCLEOTIDE SEQUENCE [LARGE SCALE GENOMIC DNA]</scope>
    <source>
        <strain evidence="2">Lor288</strain>
    </source>
</reference>
<accession>A0ABR2LV07</accession>
<evidence type="ECO:0000313" key="3">
    <source>
        <dbReference type="Proteomes" id="UP001412067"/>
    </source>
</evidence>
<dbReference type="Pfam" id="PF03352">
    <property type="entry name" value="Adenine_glyco"/>
    <property type="match status" value="1"/>
</dbReference>
<evidence type="ECO:0000256" key="1">
    <source>
        <dbReference type="SAM" id="MobiDB-lite"/>
    </source>
</evidence>
<sequence>MSGTPRFHSNNVTDSDARPILEPTGNKARPSSLSRKTVLKPLRGTERSHSDLCEEKKSSSMVTDSPPFSPPVSPSLPALRRQKLLLQSNFSLNASCSSDASTDSFCSRASTGRIGRPNFPSKRRQGVPKPEKIAAKLEEMVADGAVVVPGDTLQMKKRCAWVTPNTDSAYVTFHDEEWGIPVHDDRKLFELLVLSGALAELTWPAILNKRQIFRQVFMDFDPVLVSRMSEKKLIAPGSIPSTLLSEAKLRAVVENGLLILKIIEEFGSFDEYCWSFVNHKPIVSRFRYPRHIPVKTPKADSISKDLVRRGFRGVGPTVMYSFMQASGMTNDHVTSCFRFEECCDFANLATQVGGGSTGAGEETRVNGIKIEGMEDIVLDLVGDVESVSVL</sequence>
<dbReference type="InterPro" id="IPR011257">
    <property type="entry name" value="DNA_glycosylase"/>
</dbReference>
<organism evidence="2 3">
    <name type="scientific">Platanthera guangdongensis</name>
    <dbReference type="NCBI Taxonomy" id="2320717"/>
    <lineage>
        <taxon>Eukaryota</taxon>
        <taxon>Viridiplantae</taxon>
        <taxon>Streptophyta</taxon>
        <taxon>Embryophyta</taxon>
        <taxon>Tracheophyta</taxon>
        <taxon>Spermatophyta</taxon>
        <taxon>Magnoliopsida</taxon>
        <taxon>Liliopsida</taxon>
        <taxon>Asparagales</taxon>
        <taxon>Orchidaceae</taxon>
        <taxon>Orchidoideae</taxon>
        <taxon>Orchideae</taxon>
        <taxon>Orchidinae</taxon>
        <taxon>Platanthera</taxon>
    </lineage>
</organism>
<keyword evidence="3" id="KW-1185">Reference proteome</keyword>
<protein>
    <recommendedName>
        <fullName evidence="4">DNA-3-methyladenine glycosylase I</fullName>
    </recommendedName>
</protein>